<dbReference type="EMBL" id="SSTD01005419">
    <property type="protein sequence ID" value="TYK21945.1"/>
    <property type="molecule type" value="Genomic_DNA"/>
</dbReference>
<accession>A0A5D3DEH3</accession>
<evidence type="ECO:0000313" key="1">
    <source>
        <dbReference type="EMBL" id="TYK21945.1"/>
    </source>
</evidence>
<evidence type="ECO:0000313" key="2">
    <source>
        <dbReference type="Proteomes" id="UP000321947"/>
    </source>
</evidence>
<gene>
    <name evidence="1" type="ORF">E5676_scaffold710G00180</name>
</gene>
<comment type="caution">
    <text evidence="1">The sequence shown here is derived from an EMBL/GenBank/DDBJ whole genome shotgun (WGS) entry which is preliminary data.</text>
</comment>
<proteinExistence type="predicted"/>
<dbReference type="Proteomes" id="UP000321947">
    <property type="component" value="Unassembled WGS sequence"/>
</dbReference>
<reference evidence="1 2" key="1">
    <citation type="submission" date="2019-08" db="EMBL/GenBank/DDBJ databases">
        <title>Draft genome sequences of two oriental melons (Cucumis melo L. var makuwa).</title>
        <authorList>
            <person name="Kwon S.-Y."/>
        </authorList>
    </citation>
    <scope>NUCLEOTIDE SEQUENCE [LARGE SCALE GENOMIC DNA]</scope>
    <source>
        <strain evidence="2">cv. Chang Bougi</strain>
        <tissue evidence="1">Leaf</tissue>
    </source>
</reference>
<protein>
    <submittedName>
        <fullName evidence="1">CACTA en-spm transposon protein</fullName>
    </submittedName>
</protein>
<dbReference type="AlphaFoldDB" id="A0A5D3DEH3"/>
<name>A0A5D3DEH3_CUCMM</name>
<sequence>MSKHDSWCTTQDRGVMVISESNASGSGTMSSLLSDFEETDAMFLEFDKDLNTVRRSSSVGDNSGESIAMNRFVEHQMLPCFKEFRGNYHRHFKKYSNLEEACANPPYILHKLIEQRGEPVDCVELFKQIHVQDGTFVSQATEDVYVDDRATQKILVGDPSPSSTIWPVLAVPRPCIRNPRSSNYESTLMKLNERLKNTERYQVPSV</sequence>
<organism evidence="1 2">
    <name type="scientific">Cucumis melo var. makuwa</name>
    <name type="common">Oriental melon</name>
    <dbReference type="NCBI Taxonomy" id="1194695"/>
    <lineage>
        <taxon>Eukaryota</taxon>
        <taxon>Viridiplantae</taxon>
        <taxon>Streptophyta</taxon>
        <taxon>Embryophyta</taxon>
        <taxon>Tracheophyta</taxon>
        <taxon>Spermatophyta</taxon>
        <taxon>Magnoliopsida</taxon>
        <taxon>eudicotyledons</taxon>
        <taxon>Gunneridae</taxon>
        <taxon>Pentapetalae</taxon>
        <taxon>rosids</taxon>
        <taxon>fabids</taxon>
        <taxon>Cucurbitales</taxon>
        <taxon>Cucurbitaceae</taxon>
        <taxon>Benincaseae</taxon>
        <taxon>Cucumis</taxon>
    </lineage>
</organism>